<dbReference type="GO" id="GO:0017128">
    <property type="term" value="F:phospholipid scramblase activity"/>
    <property type="evidence" value="ECO:0007669"/>
    <property type="project" value="InterPro"/>
</dbReference>
<dbReference type="Pfam" id="PF03803">
    <property type="entry name" value="Scramblase"/>
    <property type="match status" value="1"/>
</dbReference>
<protein>
    <submittedName>
        <fullName evidence="1">Uncharacterized protein</fullName>
    </submittedName>
</protein>
<dbReference type="PANTHER" id="PTHR23248:SF9">
    <property type="entry name" value="PHOSPHOLIPID SCRAMBLASE"/>
    <property type="match status" value="1"/>
</dbReference>
<dbReference type="AlphaFoldDB" id="A1ZFE9"/>
<dbReference type="InterPro" id="IPR025659">
    <property type="entry name" value="Tubby-like_C"/>
</dbReference>
<keyword evidence="2" id="KW-1185">Reference proteome</keyword>
<accession>A1ZFE9</accession>
<dbReference type="OrthoDB" id="652307at2"/>
<dbReference type="eggNOG" id="COG4894">
    <property type="taxonomic scope" value="Bacteria"/>
</dbReference>
<name>A1ZFE9_MICM2</name>
<dbReference type="Proteomes" id="UP000004095">
    <property type="component" value="Unassembled WGS sequence"/>
</dbReference>
<dbReference type="SUPFAM" id="SSF54518">
    <property type="entry name" value="Tubby C-terminal domain-like"/>
    <property type="match status" value="1"/>
</dbReference>
<organism evidence="1 2">
    <name type="scientific">Microscilla marina ATCC 23134</name>
    <dbReference type="NCBI Taxonomy" id="313606"/>
    <lineage>
        <taxon>Bacteria</taxon>
        <taxon>Pseudomonadati</taxon>
        <taxon>Bacteroidota</taxon>
        <taxon>Cytophagia</taxon>
        <taxon>Cytophagales</taxon>
        <taxon>Microscillaceae</taxon>
        <taxon>Microscilla</taxon>
    </lineage>
</organism>
<proteinExistence type="predicted"/>
<reference evidence="1 2" key="1">
    <citation type="submission" date="2007-01" db="EMBL/GenBank/DDBJ databases">
        <authorList>
            <person name="Haygood M."/>
            <person name="Podell S."/>
            <person name="Anderson C."/>
            <person name="Hopkinson B."/>
            <person name="Roe K."/>
            <person name="Barbeau K."/>
            <person name="Gaasterland T."/>
            <person name="Ferriera S."/>
            <person name="Johnson J."/>
            <person name="Kravitz S."/>
            <person name="Beeson K."/>
            <person name="Sutton G."/>
            <person name="Rogers Y.-H."/>
            <person name="Friedman R."/>
            <person name="Frazier M."/>
            <person name="Venter J.C."/>
        </authorList>
    </citation>
    <scope>NUCLEOTIDE SEQUENCE [LARGE SCALE GENOMIC DNA]</scope>
    <source>
        <strain evidence="1 2">ATCC 23134</strain>
    </source>
</reference>
<evidence type="ECO:0000313" key="2">
    <source>
        <dbReference type="Proteomes" id="UP000004095"/>
    </source>
</evidence>
<comment type="caution">
    <text evidence="1">The sequence shown here is derived from an EMBL/GenBank/DDBJ whole genome shotgun (WGS) entry which is preliminary data.</text>
</comment>
<gene>
    <name evidence="1" type="ORF">M23134_01047</name>
</gene>
<dbReference type="InterPro" id="IPR005552">
    <property type="entry name" value="Scramblase"/>
</dbReference>
<evidence type="ECO:0000313" key="1">
    <source>
        <dbReference type="EMBL" id="EAY30723.1"/>
    </source>
</evidence>
<sequence>MHEVLNQNLFFIEEQVGLLRAANNYDVYNPRTQALILTCQEENLSFLTKITRFTPFKTRSSFHLKVSDNEGETLFYITRKATINPHVTPIEVYNPADQLIGRVQPQKTPKNSFEVFNSANEATYMINKSNDQEFVFSEGSQTLANISKKWAGASKELLTSADNYLLQIMVTVPPNEPVRALILAAVLCIDMVLYE</sequence>
<dbReference type="EMBL" id="AAWS01000005">
    <property type="protein sequence ID" value="EAY30723.1"/>
    <property type="molecule type" value="Genomic_DNA"/>
</dbReference>
<dbReference type="GO" id="GO:0005886">
    <property type="term" value="C:plasma membrane"/>
    <property type="evidence" value="ECO:0007669"/>
    <property type="project" value="TreeGrafter"/>
</dbReference>
<dbReference type="PANTHER" id="PTHR23248">
    <property type="entry name" value="PHOSPHOLIPID SCRAMBLASE-RELATED"/>
    <property type="match status" value="1"/>
</dbReference>
<dbReference type="RefSeq" id="WP_002694416.1">
    <property type="nucleotide sequence ID" value="NZ_AAWS01000005.1"/>
</dbReference>